<dbReference type="PROSITE" id="PS50104">
    <property type="entry name" value="TIR"/>
    <property type="match status" value="1"/>
</dbReference>
<dbReference type="SMART" id="SM00255">
    <property type="entry name" value="TIR"/>
    <property type="match status" value="1"/>
</dbReference>
<protein>
    <submittedName>
        <fullName evidence="3">Disease resistance protein Roq1</fullName>
    </submittedName>
</protein>
<name>A0ABD0ZF10_CARAN</name>
<gene>
    <name evidence="3" type="ORF">V5N11_017106</name>
</gene>
<accession>A0ABD0ZF10</accession>
<keyword evidence="1" id="KW-0520">NAD</keyword>
<dbReference type="Proteomes" id="UP001558713">
    <property type="component" value="Unassembled WGS sequence"/>
</dbReference>
<organism evidence="3 4">
    <name type="scientific">Cardamine amara subsp. amara</name>
    <dbReference type="NCBI Taxonomy" id="228776"/>
    <lineage>
        <taxon>Eukaryota</taxon>
        <taxon>Viridiplantae</taxon>
        <taxon>Streptophyta</taxon>
        <taxon>Embryophyta</taxon>
        <taxon>Tracheophyta</taxon>
        <taxon>Spermatophyta</taxon>
        <taxon>Magnoliopsida</taxon>
        <taxon>eudicotyledons</taxon>
        <taxon>Gunneridae</taxon>
        <taxon>Pentapetalae</taxon>
        <taxon>rosids</taxon>
        <taxon>malvids</taxon>
        <taxon>Brassicales</taxon>
        <taxon>Brassicaceae</taxon>
        <taxon>Cardamineae</taxon>
        <taxon>Cardamine</taxon>
    </lineage>
</organism>
<reference evidence="3 4" key="1">
    <citation type="submission" date="2024-04" db="EMBL/GenBank/DDBJ databases">
        <title>Genome assembly C_amara_ONT_v2.</title>
        <authorList>
            <person name="Yant L."/>
            <person name="Moore C."/>
            <person name="Slenker M."/>
        </authorList>
    </citation>
    <scope>NUCLEOTIDE SEQUENCE [LARGE SCALE GENOMIC DNA]</scope>
    <source>
        <tissue evidence="3">Leaf</tissue>
    </source>
</reference>
<dbReference type="AlphaFoldDB" id="A0ABD0ZF10"/>
<proteinExistence type="predicted"/>
<evidence type="ECO:0000313" key="4">
    <source>
        <dbReference type="Proteomes" id="UP001558713"/>
    </source>
</evidence>
<dbReference type="Pfam" id="PF01582">
    <property type="entry name" value="TIR"/>
    <property type="match status" value="1"/>
</dbReference>
<dbReference type="InterPro" id="IPR035897">
    <property type="entry name" value="Toll_tir_struct_dom_sf"/>
</dbReference>
<dbReference type="InterPro" id="IPR000157">
    <property type="entry name" value="TIR_dom"/>
</dbReference>
<dbReference type="SUPFAM" id="SSF52200">
    <property type="entry name" value="Toll/Interleukin receptor TIR domain"/>
    <property type="match status" value="1"/>
</dbReference>
<dbReference type="PANTHER" id="PTHR32009:SF152">
    <property type="entry name" value="NEUTRAL_ALKALINE INVERTASE"/>
    <property type="match status" value="1"/>
</dbReference>
<dbReference type="PANTHER" id="PTHR32009">
    <property type="entry name" value="TMV RESISTANCE PROTEIN N-LIKE"/>
    <property type="match status" value="1"/>
</dbReference>
<dbReference type="Gene3D" id="3.40.50.10140">
    <property type="entry name" value="Toll/interleukin-1 receptor homology (TIR) domain"/>
    <property type="match status" value="1"/>
</dbReference>
<keyword evidence="4" id="KW-1185">Reference proteome</keyword>
<evidence type="ECO:0000259" key="2">
    <source>
        <dbReference type="PROSITE" id="PS50104"/>
    </source>
</evidence>
<evidence type="ECO:0000313" key="3">
    <source>
        <dbReference type="EMBL" id="KAL1193273.1"/>
    </source>
</evidence>
<dbReference type="EMBL" id="JBANAX010000792">
    <property type="protein sequence ID" value="KAL1193273.1"/>
    <property type="molecule type" value="Genomic_DNA"/>
</dbReference>
<feature type="domain" description="TIR" evidence="2">
    <location>
        <begin position="11"/>
        <end position="97"/>
    </location>
</feature>
<comment type="caution">
    <text evidence="3">The sequence shown here is derived from an EMBL/GenBank/DDBJ whole genome shotgun (WGS) entry which is preliminary data.</text>
</comment>
<sequence length="97" mass="10961">MASSSSSTPEWKYDVFLSFRGLDTRKNFVSHLYSALCSKGIFTFKDDPGIKKGDSITDELIKAIHTSRFAIVVISENYASSPWCLEELQKIMEFQAV</sequence>
<evidence type="ECO:0000256" key="1">
    <source>
        <dbReference type="ARBA" id="ARBA00023027"/>
    </source>
</evidence>